<dbReference type="GO" id="GO:0070402">
    <property type="term" value="F:NADPH binding"/>
    <property type="evidence" value="ECO:0007669"/>
    <property type="project" value="TreeGrafter"/>
</dbReference>
<dbReference type="CDD" id="cd20175">
    <property type="entry name" value="ThyX"/>
    <property type="match status" value="1"/>
</dbReference>
<evidence type="ECO:0000313" key="3">
    <source>
        <dbReference type="Proteomes" id="UP000189670"/>
    </source>
</evidence>
<dbReference type="EMBL" id="ATBP01000307">
    <property type="protein sequence ID" value="ETR71199.1"/>
    <property type="molecule type" value="Genomic_DNA"/>
</dbReference>
<dbReference type="EC" id="2.1.1.148" evidence="1"/>
<dbReference type="InterPro" id="IPR003669">
    <property type="entry name" value="Thymidylate_synthase_ThyX"/>
</dbReference>
<reference evidence="3" key="1">
    <citation type="submission" date="2012-11" db="EMBL/GenBank/DDBJ databases">
        <authorList>
            <person name="Lucero-Rivera Y.E."/>
            <person name="Tovar-Ramirez D."/>
        </authorList>
    </citation>
    <scope>NUCLEOTIDE SEQUENCE [LARGE SCALE GENOMIC DNA]</scope>
    <source>
        <strain evidence="3">Araruama</strain>
    </source>
</reference>
<dbReference type="SUPFAM" id="SSF69796">
    <property type="entry name" value="Thymidylate synthase-complementing protein Thy1"/>
    <property type="match status" value="1"/>
</dbReference>
<protein>
    <recommendedName>
        <fullName evidence="1">FAD-dependent thymidylate synthase</fullName>
        <ecNumber evidence="1">2.1.1.148</ecNumber>
    </recommendedName>
</protein>
<dbReference type="GO" id="GO:0006231">
    <property type="term" value="P:dTMP biosynthetic process"/>
    <property type="evidence" value="ECO:0007669"/>
    <property type="project" value="UniProtKB-UniRule"/>
</dbReference>
<dbReference type="NCBIfam" id="TIGR02170">
    <property type="entry name" value="thyX"/>
    <property type="match status" value="1"/>
</dbReference>
<dbReference type="PANTHER" id="PTHR34934:SF1">
    <property type="entry name" value="FLAVIN-DEPENDENT THYMIDYLATE SYNTHASE"/>
    <property type="match status" value="1"/>
</dbReference>
<sequence>MKIISAAYEIMFIPDLSDLLQRIELAGRTCYKSEDKITANSARNFVKRIMSSGHLSVIEHIFLTVKFIIDRGVSHELVRHRLASYSQESTRYANYSKNKFGNEITVIRPCFWEEGTQEFNAWKQSMELAEDIYLKLINMGARPEQARSVLPNSLKTEVVMTCNLREMRHVLSLRCDKAAHPQIREVMRPLLKELHQSIPVILMIFIRLF</sequence>
<name>A0A1V1P8G4_9BACT</name>
<dbReference type="PROSITE" id="PS51331">
    <property type="entry name" value="THYX"/>
    <property type="match status" value="1"/>
</dbReference>
<organism evidence="2 3">
    <name type="scientific">Candidatus Magnetoglobus multicellularis str. Araruama</name>
    <dbReference type="NCBI Taxonomy" id="890399"/>
    <lineage>
        <taxon>Bacteria</taxon>
        <taxon>Pseudomonadati</taxon>
        <taxon>Thermodesulfobacteriota</taxon>
        <taxon>Desulfobacteria</taxon>
        <taxon>Desulfobacterales</taxon>
        <taxon>Desulfobacteraceae</taxon>
        <taxon>Candidatus Magnetoglobus</taxon>
    </lineage>
</organism>
<dbReference type="InterPro" id="IPR036098">
    <property type="entry name" value="Thymidylate_synthase_ThyX_sf"/>
</dbReference>
<dbReference type="GO" id="GO:0004799">
    <property type="term" value="F:thymidylate synthase activity"/>
    <property type="evidence" value="ECO:0007669"/>
    <property type="project" value="TreeGrafter"/>
</dbReference>
<dbReference type="GO" id="GO:0050797">
    <property type="term" value="F:thymidylate synthase (FAD) activity"/>
    <property type="evidence" value="ECO:0007669"/>
    <property type="project" value="UniProtKB-UniRule"/>
</dbReference>
<evidence type="ECO:0000313" key="2">
    <source>
        <dbReference type="EMBL" id="ETR71199.1"/>
    </source>
</evidence>
<dbReference type="PANTHER" id="PTHR34934">
    <property type="entry name" value="FLAVIN-DEPENDENT THYMIDYLATE SYNTHASE"/>
    <property type="match status" value="1"/>
</dbReference>
<dbReference type="AlphaFoldDB" id="A0A1V1P8G4"/>
<comment type="caution">
    <text evidence="2">The sequence shown here is derived from an EMBL/GenBank/DDBJ whole genome shotgun (WGS) entry which is preliminary data.</text>
</comment>
<dbReference type="Pfam" id="PF02511">
    <property type="entry name" value="Thy1"/>
    <property type="match status" value="1"/>
</dbReference>
<accession>A0A1V1P8G4</accession>
<dbReference type="GO" id="GO:0050660">
    <property type="term" value="F:flavin adenine dinucleotide binding"/>
    <property type="evidence" value="ECO:0007669"/>
    <property type="project" value="UniProtKB-UniRule"/>
</dbReference>
<dbReference type="Gene3D" id="3.30.1360.170">
    <property type="match status" value="1"/>
</dbReference>
<dbReference type="Proteomes" id="UP000189670">
    <property type="component" value="Unassembled WGS sequence"/>
</dbReference>
<gene>
    <name evidence="2" type="ORF">OMM_08278</name>
</gene>
<proteinExistence type="predicted"/>
<evidence type="ECO:0000256" key="1">
    <source>
        <dbReference type="NCBIfam" id="TIGR02170"/>
    </source>
</evidence>